<protein>
    <submittedName>
        <fullName evidence="2">Uncharacterized protein</fullName>
    </submittedName>
</protein>
<sequence length="226" mass="25605">MDIYGYPPYQYNQSDDLAKQMFAQQALASSVPNPYNRGTQEPHTMPVPTGTPWNVQGIPWTTESPPNLVQFTAQTPEPKISPVIHCKRKSLDIEPPIPTKQFITEEKMAAHLSGLHISSNYTKHSLASEEVMEVSVDPSSLCEKLKGHTIVLSDDVKKVKEEPLLPAALIERLQKPHMSLVVWKPRENVLEKIKEEKEKSSSEEEESPKRRTGVLVVEHNRMDMEM</sequence>
<feature type="region of interest" description="Disordered" evidence="1">
    <location>
        <begin position="194"/>
        <end position="226"/>
    </location>
</feature>
<keyword evidence="3" id="KW-1185">Reference proteome</keyword>
<dbReference type="AlphaFoldDB" id="A0A8J9V6U5"/>
<accession>A0A8J9V6U5</accession>
<evidence type="ECO:0000313" key="2">
    <source>
        <dbReference type="EMBL" id="CAH0713800.1"/>
    </source>
</evidence>
<organism evidence="2 3">
    <name type="scientific">Brenthis ino</name>
    <name type="common">lesser marbled fritillary</name>
    <dbReference type="NCBI Taxonomy" id="405034"/>
    <lineage>
        <taxon>Eukaryota</taxon>
        <taxon>Metazoa</taxon>
        <taxon>Ecdysozoa</taxon>
        <taxon>Arthropoda</taxon>
        <taxon>Hexapoda</taxon>
        <taxon>Insecta</taxon>
        <taxon>Pterygota</taxon>
        <taxon>Neoptera</taxon>
        <taxon>Endopterygota</taxon>
        <taxon>Lepidoptera</taxon>
        <taxon>Glossata</taxon>
        <taxon>Ditrysia</taxon>
        <taxon>Papilionoidea</taxon>
        <taxon>Nymphalidae</taxon>
        <taxon>Heliconiinae</taxon>
        <taxon>Argynnini</taxon>
        <taxon>Brenthis</taxon>
    </lineage>
</organism>
<evidence type="ECO:0000313" key="3">
    <source>
        <dbReference type="Proteomes" id="UP000838878"/>
    </source>
</evidence>
<feature type="non-terminal residue" evidence="2">
    <location>
        <position position="226"/>
    </location>
</feature>
<dbReference type="OrthoDB" id="10022757at2759"/>
<evidence type="ECO:0000256" key="1">
    <source>
        <dbReference type="SAM" id="MobiDB-lite"/>
    </source>
</evidence>
<dbReference type="PANTHER" id="PTHR16246:SF2">
    <property type="entry name" value="HOST CELL FACTOR C1 REGULATOR 1"/>
    <property type="match status" value="1"/>
</dbReference>
<dbReference type="InterPro" id="IPR029195">
    <property type="entry name" value="HCFC1R1"/>
</dbReference>
<dbReference type="PANTHER" id="PTHR16246">
    <property type="entry name" value="HOST CELL FACTOR C1 REGULATOR 1"/>
    <property type="match status" value="1"/>
</dbReference>
<reference evidence="2" key="1">
    <citation type="submission" date="2021-12" db="EMBL/GenBank/DDBJ databases">
        <authorList>
            <person name="Martin H S."/>
        </authorList>
    </citation>
    <scope>NUCLEOTIDE SEQUENCE</scope>
</reference>
<dbReference type="EMBL" id="OV170221">
    <property type="protein sequence ID" value="CAH0713800.1"/>
    <property type="molecule type" value="Genomic_DNA"/>
</dbReference>
<name>A0A8J9V6U5_9NEOP</name>
<proteinExistence type="predicted"/>
<dbReference type="Proteomes" id="UP000838878">
    <property type="component" value="Chromosome 1"/>
</dbReference>
<gene>
    <name evidence="2" type="ORF">BINO364_LOCUS918</name>
</gene>